<sequence length="373" mass="40785">MSDQEYWNNQRPGQSWGYGGNQEEQWQPPSGPPQGYGGQPYGSSYDQNRPYQEGRDYQPPYHQPAAYPGSDNQSSNQYSSPPPTQPYSYQQQEYSYRSQSYGYNDQPDSRAYSPNPQSQYNSFIPPAGPPPTHTQTGPYPPQPAPGAPLDPNDPQAQDRGLMGAVAGGALGAYGGHKVHHGFLGTIGGAIAGSMTEDAYKKHKKEKNPLRRDSSSSSSSSDDEKKKKKHGWVAPAAAVGAGAYGVHQYQQHPQQQPRPQDQPQQYVQSRGNFSASSHSITLDRDYDLIASCADVHGNHKLSSISLNNCLANEHGQFVWARGGNFGASARDVRLCENGKVLEAELGTGDGCWNRTSIRLDQRVSNNDGELILLD</sequence>
<feature type="compositionally biased region" description="Polar residues" evidence="1">
    <location>
        <begin position="1"/>
        <end position="13"/>
    </location>
</feature>
<feature type="compositionally biased region" description="Polar residues" evidence="1">
    <location>
        <begin position="112"/>
        <end position="122"/>
    </location>
</feature>
<dbReference type="InterPro" id="IPR008816">
    <property type="entry name" value="Gly_zipper_2TM_dom"/>
</dbReference>
<dbReference type="AlphaFoldDB" id="A0AAN6DNF4"/>
<keyword evidence="4" id="KW-1185">Reference proteome</keyword>
<dbReference type="SMART" id="SM01111">
    <property type="entry name" value="CVNH"/>
    <property type="match status" value="1"/>
</dbReference>
<feature type="region of interest" description="Disordered" evidence="1">
    <location>
        <begin position="247"/>
        <end position="273"/>
    </location>
</feature>
<reference evidence="3" key="1">
    <citation type="journal article" date="2022" name="bioRxiv">
        <title>Deciphering the potential niche of two novel black yeast fungi from a biological soil crust based on their genomes, phenotypes, and melanin regulation.</title>
        <authorList>
            <consortium name="DOE Joint Genome Institute"/>
            <person name="Carr E.C."/>
            <person name="Barton Q."/>
            <person name="Grambo S."/>
            <person name="Sullivan M."/>
            <person name="Renfro C.M."/>
            <person name="Kuo A."/>
            <person name="Pangilinan J."/>
            <person name="Lipzen A."/>
            <person name="Keymanesh K."/>
            <person name="Savage E."/>
            <person name="Barry K."/>
            <person name="Grigoriev I.V."/>
            <person name="Riekhof W.R."/>
            <person name="Harris S.S."/>
        </authorList>
    </citation>
    <scope>NUCLEOTIDE SEQUENCE</scope>
    <source>
        <strain evidence="3">JF 03-4F</strain>
    </source>
</reference>
<feature type="compositionally biased region" description="Low complexity" evidence="1">
    <location>
        <begin position="247"/>
        <end position="267"/>
    </location>
</feature>
<comment type="caution">
    <text evidence="3">The sequence shown here is derived from an EMBL/GenBank/DDBJ whole genome shotgun (WGS) entry which is preliminary data.</text>
</comment>
<dbReference type="PANTHER" id="PTHR37014:SF8">
    <property type="entry name" value="RICH PROTEIN, PUTATIVE (AFU_ORTHOLOGUE AFUA_7G04870)-RELATED"/>
    <property type="match status" value="1"/>
</dbReference>
<name>A0AAN6DNF4_9EURO</name>
<gene>
    <name evidence="3" type="ORF">EDD36DRAFT_422497</name>
</gene>
<feature type="compositionally biased region" description="Pro residues" evidence="1">
    <location>
        <begin position="126"/>
        <end position="148"/>
    </location>
</feature>
<dbReference type="Pfam" id="PF08881">
    <property type="entry name" value="CVNH"/>
    <property type="match status" value="1"/>
</dbReference>
<feature type="compositionally biased region" description="Low complexity" evidence="1">
    <location>
        <begin position="86"/>
        <end position="103"/>
    </location>
</feature>
<feature type="domain" description="Cyanovirin-N" evidence="2">
    <location>
        <begin position="271"/>
        <end position="371"/>
    </location>
</feature>
<dbReference type="Pfam" id="PF05433">
    <property type="entry name" value="Rick_17kDa_Anti"/>
    <property type="match status" value="1"/>
</dbReference>
<proteinExistence type="predicted"/>
<dbReference type="Gene3D" id="2.30.60.10">
    <property type="entry name" value="Cyanovirin-N"/>
    <property type="match status" value="1"/>
</dbReference>
<evidence type="ECO:0000256" key="1">
    <source>
        <dbReference type="SAM" id="MobiDB-lite"/>
    </source>
</evidence>
<feature type="compositionally biased region" description="Low complexity" evidence="1">
    <location>
        <begin position="57"/>
        <end position="79"/>
    </location>
</feature>
<dbReference type="Proteomes" id="UP001203852">
    <property type="component" value="Unassembled WGS sequence"/>
</dbReference>
<dbReference type="GO" id="GO:0019867">
    <property type="term" value="C:outer membrane"/>
    <property type="evidence" value="ECO:0007669"/>
    <property type="project" value="InterPro"/>
</dbReference>
<dbReference type="InterPro" id="IPR036673">
    <property type="entry name" value="Cyanovirin-N_sf"/>
</dbReference>
<feature type="region of interest" description="Disordered" evidence="1">
    <location>
        <begin position="1"/>
        <end position="169"/>
    </location>
</feature>
<dbReference type="PANTHER" id="PTHR37014">
    <property type="entry name" value="EXPRESSION LETHALITY PROTEIN HEL10, PUTATIVE (AFU_ORTHOLOGUE AFUA_1G06580)-RELATED"/>
    <property type="match status" value="1"/>
</dbReference>
<evidence type="ECO:0000313" key="3">
    <source>
        <dbReference type="EMBL" id="KAI1609551.1"/>
    </source>
</evidence>
<feature type="region of interest" description="Disordered" evidence="1">
    <location>
        <begin position="198"/>
        <end position="231"/>
    </location>
</feature>
<organism evidence="3 4">
    <name type="scientific">Exophiala viscosa</name>
    <dbReference type="NCBI Taxonomy" id="2486360"/>
    <lineage>
        <taxon>Eukaryota</taxon>
        <taxon>Fungi</taxon>
        <taxon>Dikarya</taxon>
        <taxon>Ascomycota</taxon>
        <taxon>Pezizomycotina</taxon>
        <taxon>Eurotiomycetes</taxon>
        <taxon>Chaetothyriomycetidae</taxon>
        <taxon>Chaetothyriales</taxon>
        <taxon>Herpotrichiellaceae</taxon>
        <taxon>Exophiala</taxon>
    </lineage>
</organism>
<accession>A0AAN6DNF4</accession>
<protein>
    <submittedName>
        <fullName evidence="3">CVNH domain-containing protein</fullName>
    </submittedName>
</protein>
<evidence type="ECO:0000259" key="2">
    <source>
        <dbReference type="SMART" id="SM01111"/>
    </source>
</evidence>
<dbReference type="EMBL" id="MU404360">
    <property type="protein sequence ID" value="KAI1609551.1"/>
    <property type="molecule type" value="Genomic_DNA"/>
</dbReference>
<dbReference type="InterPro" id="IPR011058">
    <property type="entry name" value="Cyanovirin-N"/>
</dbReference>
<evidence type="ECO:0000313" key="4">
    <source>
        <dbReference type="Proteomes" id="UP001203852"/>
    </source>
</evidence>
<dbReference type="SUPFAM" id="SSF51322">
    <property type="entry name" value="Cyanovirin-N"/>
    <property type="match status" value="1"/>
</dbReference>